<comment type="caution">
    <text evidence="3">The sequence shown here is derived from an EMBL/GenBank/DDBJ whole genome shotgun (WGS) entry which is preliminary data.</text>
</comment>
<dbReference type="SUPFAM" id="SSF55961">
    <property type="entry name" value="Bet v1-like"/>
    <property type="match status" value="1"/>
</dbReference>
<sequence length="138" mass="15830">MDSKQINIQATIAADIKKAWEYYTDPKHIIHWNFATDDWQCPWAKNDLRPGGMYSARMEAKDGSFGFEFGAIYDTVVDQKNLAYTMGDGRKATVNFENKDNETIVTVIFDPESTNPVEMQRGGWQAILDNYKKYTEAN</sequence>
<dbReference type="InterPro" id="IPR023393">
    <property type="entry name" value="START-like_dom_sf"/>
</dbReference>
<dbReference type="CDD" id="cd08897">
    <property type="entry name" value="SRPBCC_CalC_Aha1-like_4"/>
    <property type="match status" value="1"/>
</dbReference>
<dbReference type="EMBL" id="NPDR01000005">
    <property type="protein sequence ID" value="PJZ48772.1"/>
    <property type="molecule type" value="Genomic_DNA"/>
</dbReference>
<protein>
    <submittedName>
        <fullName evidence="3">Activator of HSP90 ATPase</fullName>
    </submittedName>
</protein>
<feature type="domain" description="Activator of Hsp90 ATPase homologue 1/2-like C-terminal" evidence="2">
    <location>
        <begin position="14"/>
        <end position="135"/>
    </location>
</feature>
<name>A0A2M9YB64_9LEPT</name>
<reference evidence="3 4" key="1">
    <citation type="submission" date="2017-07" db="EMBL/GenBank/DDBJ databases">
        <title>Leptospira spp. isolated from tropical soils.</title>
        <authorList>
            <person name="Thibeaux R."/>
            <person name="Iraola G."/>
            <person name="Ferres I."/>
            <person name="Bierque E."/>
            <person name="Girault D."/>
            <person name="Soupe-Gilbert M.-E."/>
            <person name="Picardeau M."/>
            <person name="Goarant C."/>
        </authorList>
    </citation>
    <scope>NUCLEOTIDE SEQUENCE [LARGE SCALE GENOMIC DNA]</scope>
    <source>
        <strain evidence="3 4">FH4-C-A2</strain>
    </source>
</reference>
<dbReference type="Proteomes" id="UP000231926">
    <property type="component" value="Unassembled WGS sequence"/>
</dbReference>
<gene>
    <name evidence="3" type="ORF">CH362_13500</name>
</gene>
<dbReference type="Pfam" id="PF08327">
    <property type="entry name" value="AHSA1"/>
    <property type="match status" value="1"/>
</dbReference>
<organism evidence="3 4">
    <name type="scientific">Leptospira saintgironsiae</name>
    <dbReference type="NCBI Taxonomy" id="2023183"/>
    <lineage>
        <taxon>Bacteria</taxon>
        <taxon>Pseudomonadati</taxon>
        <taxon>Spirochaetota</taxon>
        <taxon>Spirochaetia</taxon>
        <taxon>Leptospirales</taxon>
        <taxon>Leptospiraceae</taxon>
        <taxon>Leptospira</taxon>
    </lineage>
</organism>
<evidence type="ECO:0000259" key="2">
    <source>
        <dbReference type="Pfam" id="PF08327"/>
    </source>
</evidence>
<dbReference type="Gene3D" id="3.30.530.20">
    <property type="match status" value="1"/>
</dbReference>
<dbReference type="AlphaFoldDB" id="A0A2M9YB64"/>
<keyword evidence="4" id="KW-1185">Reference proteome</keyword>
<dbReference type="OrthoDB" id="384974at2"/>
<proteinExistence type="inferred from homology"/>
<evidence type="ECO:0000313" key="4">
    <source>
        <dbReference type="Proteomes" id="UP000231926"/>
    </source>
</evidence>
<accession>A0A2M9YB64</accession>
<dbReference type="InterPro" id="IPR013538">
    <property type="entry name" value="ASHA1/2-like_C"/>
</dbReference>
<evidence type="ECO:0000256" key="1">
    <source>
        <dbReference type="ARBA" id="ARBA00006817"/>
    </source>
</evidence>
<comment type="similarity">
    <text evidence="1">Belongs to the AHA1 family.</text>
</comment>
<evidence type="ECO:0000313" key="3">
    <source>
        <dbReference type="EMBL" id="PJZ48772.1"/>
    </source>
</evidence>
<dbReference type="RefSeq" id="WP_100710862.1">
    <property type="nucleotide sequence ID" value="NZ_NPDR01000005.1"/>
</dbReference>